<keyword evidence="5" id="KW-1003">Cell membrane</keyword>
<keyword evidence="17 26" id="KW-0472">Membrane</keyword>
<dbReference type="InterPro" id="IPR001611">
    <property type="entry name" value="Leu-rich_rpt"/>
</dbReference>
<dbReference type="FunFam" id="3.80.10.10:FF:000095">
    <property type="entry name" value="LRR receptor-like serine/threonine-protein kinase GSO1"/>
    <property type="match status" value="1"/>
</dbReference>
<evidence type="ECO:0000256" key="23">
    <source>
        <dbReference type="ARBA" id="ARBA00056628"/>
    </source>
</evidence>
<dbReference type="OrthoDB" id="676979at2759"/>
<dbReference type="FunFam" id="3.80.10.10:FF:000233">
    <property type="entry name" value="Leucine-rich repeat receptor-like protein kinase TDR"/>
    <property type="match status" value="1"/>
</dbReference>
<evidence type="ECO:0000256" key="19">
    <source>
        <dbReference type="ARBA" id="ARBA00023180"/>
    </source>
</evidence>
<keyword evidence="9" id="KW-0808">Transferase</keyword>
<dbReference type="PROSITE" id="PS00107">
    <property type="entry name" value="PROTEIN_KINASE_ATP"/>
    <property type="match status" value="1"/>
</dbReference>
<dbReference type="PROSITE" id="PS50011">
    <property type="entry name" value="PROTEIN_KINASE_DOM"/>
    <property type="match status" value="1"/>
</dbReference>
<evidence type="ECO:0000256" key="20">
    <source>
        <dbReference type="ARBA" id="ARBA00047899"/>
    </source>
</evidence>
<evidence type="ECO:0000313" key="29">
    <source>
        <dbReference type="EMBL" id="CAD6256165.1"/>
    </source>
</evidence>
<feature type="domain" description="Protein kinase" evidence="28">
    <location>
        <begin position="742"/>
        <end position="1059"/>
    </location>
</feature>
<dbReference type="EMBL" id="CAJGYO010000010">
    <property type="protein sequence ID" value="CAD6256165.1"/>
    <property type="molecule type" value="Genomic_DNA"/>
</dbReference>
<dbReference type="FunFam" id="1.10.510.10:FF:000358">
    <property type="entry name" value="Putative leucine-rich repeat receptor-like serine/threonine-protein kinase"/>
    <property type="match status" value="1"/>
</dbReference>
<dbReference type="GO" id="GO:0005789">
    <property type="term" value="C:endoplasmic reticulum membrane"/>
    <property type="evidence" value="ECO:0007669"/>
    <property type="project" value="UniProtKB-SubCell"/>
</dbReference>
<dbReference type="InterPro" id="IPR000719">
    <property type="entry name" value="Prot_kinase_dom"/>
</dbReference>
<evidence type="ECO:0000256" key="6">
    <source>
        <dbReference type="ARBA" id="ARBA00022527"/>
    </source>
</evidence>
<dbReference type="InterPro" id="IPR013210">
    <property type="entry name" value="LRR_N_plant-typ"/>
</dbReference>
<gene>
    <name evidence="29" type="ORF">NCGR_LOCUS39680</name>
</gene>
<dbReference type="SMART" id="SM00369">
    <property type="entry name" value="LRR_TYP"/>
    <property type="match status" value="9"/>
</dbReference>
<dbReference type="SUPFAM" id="SSF52047">
    <property type="entry name" value="RNI-like"/>
    <property type="match status" value="1"/>
</dbReference>
<evidence type="ECO:0000256" key="10">
    <source>
        <dbReference type="ARBA" id="ARBA00022692"/>
    </source>
</evidence>
<dbReference type="GO" id="GO:0005524">
    <property type="term" value="F:ATP binding"/>
    <property type="evidence" value="ECO:0007669"/>
    <property type="project" value="UniProtKB-UniRule"/>
</dbReference>
<evidence type="ECO:0000313" key="30">
    <source>
        <dbReference type="Proteomes" id="UP000604825"/>
    </source>
</evidence>
<dbReference type="InterPro" id="IPR008271">
    <property type="entry name" value="Ser/Thr_kinase_AS"/>
</dbReference>
<proteinExistence type="inferred from homology"/>
<dbReference type="SUPFAM" id="SSF56112">
    <property type="entry name" value="Protein kinase-like (PK-like)"/>
    <property type="match status" value="1"/>
</dbReference>
<comment type="caution">
    <text evidence="29">The sequence shown here is derived from an EMBL/GenBank/DDBJ whole genome shotgun (WGS) entry which is preliminary data.</text>
</comment>
<evidence type="ECO:0000256" key="22">
    <source>
        <dbReference type="ARBA" id="ARBA00054320"/>
    </source>
</evidence>
<evidence type="ECO:0000256" key="15">
    <source>
        <dbReference type="ARBA" id="ARBA00022840"/>
    </source>
</evidence>
<evidence type="ECO:0000256" key="16">
    <source>
        <dbReference type="ARBA" id="ARBA00022989"/>
    </source>
</evidence>
<dbReference type="InterPro" id="IPR051809">
    <property type="entry name" value="Plant_receptor-like_S/T_kinase"/>
</dbReference>
<reference evidence="29" key="1">
    <citation type="submission" date="2020-10" db="EMBL/GenBank/DDBJ databases">
        <authorList>
            <person name="Han B."/>
            <person name="Lu T."/>
            <person name="Zhao Q."/>
            <person name="Huang X."/>
            <person name="Zhao Y."/>
        </authorList>
    </citation>
    <scope>NUCLEOTIDE SEQUENCE</scope>
</reference>
<dbReference type="PANTHER" id="PTHR27008">
    <property type="entry name" value="OS04G0122200 PROTEIN"/>
    <property type="match status" value="1"/>
</dbReference>
<feature type="chain" id="PRO_5033007883" description="Receptor kinase-like protein Xa21" evidence="27">
    <location>
        <begin position="29"/>
        <end position="1060"/>
    </location>
</feature>
<dbReference type="Gene3D" id="3.80.10.10">
    <property type="entry name" value="Ribonuclease Inhibitor"/>
    <property type="match status" value="4"/>
</dbReference>
<evidence type="ECO:0000256" key="11">
    <source>
        <dbReference type="ARBA" id="ARBA00022729"/>
    </source>
</evidence>
<accession>A0A811Q6D7</accession>
<evidence type="ECO:0000256" key="13">
    <source>
        <dbReference type="ARBA" id="ARBA00022741"/>
    </source>
</evidence>
<dbReference type="GO" id="GO:0005886">
    <property type="term" value="C:plasma membrane"/>
    <property type="evidence" value="ECO:0007669"/>
    <property type="project" value="UniProtKB-SubCell"/>
</dbReference>
<dbReference type="FunFam" id="3.30.200.20:FF:000432">
    <property type="entry name" value="LRR receptor-like serine/threonine-protein kinase EFR"/>
    <property type="match status" value="1"/>
</dbReference>
<keyword evidence="8" id="KW-0433">Leucine-rich repeat</keyword>
<dbReference type="InterPro" id="IPR003591">
    <property type="entry name" value="Leu-rich_rpt_typical-subtyp"/>
</dbReference>
<dbReference type="Pfam" id="PF00560">
    <property type="entry name" value="LRR_1"/>
    <property type="match status" value="6"/>
</dbReference>
<dbReference type="Pfam" id="PF07714">
    <property type="entry name" value="PK_Tyr_Ser-Thr"/>
    <property type="match status" value="1"/>
</dbReference>
<evidence type="ECO:0000259" key="28">
    <source>
        <dbReference type="PROSITE" id="PS50011"/>
    </source>
</evidence>
<dbReference type="InterPro" id="IPR017441">
    <property type="entry name" value="Protein_kinase_ATP_BS"/>
</dbReference>
<evidence type="ECO:0000256" key="21">
    <source>
        <dbReference type="ARBA" id="ARBA00048679"/>
    </source>
</evidence>
<keyword evidence="30" id="KW-1185">Reference proteome</keyword>
<dbReference type="SUPFAM" id="SSF52058">
    <property type="entry name" value="L domain-like"/>
    <property type="match status" value="1"/>
</dbReference>
<evidence type="ECO:0000256" key="17">
    <source>
        <dbReference type="ARBA" id="ARBA00023136"/>
    </source>
</evidence>
<keyword evidence="10 26" id="KW-0812">Transmembrane</keyword>
<keyword evidence="15 25" id="KW-0067">ATP-binding</keyword>
<keyword evidence="13 25" id="KW-0547">Nucleotide-binding</keyword>
<feature type="binding site" evidence="25">
    <location>
        <position position="773"/>
    </location>
    <ligand>
        <name>ATP</name>
        <dbReference type="ChEBI" id="CHEBI:30616"/>
    </ligand>
</feature>
<evidence type="ECO:0000256" key="9">
    <source>
        <dbReference type="ARBA" id="ARBA00022679"/>
    </source>
</evidence>
<dbReference type="EC" id="2.7.11.1" evidence="4"/>
<evidence type="ECO:0000256" key="18">
    <source>
        <dbReference type="ARBA" id="ARBA00023170"/>
    </source>
</evidence>
<evidence type="ECO:0000256" key="24">
    <source>
        <dbReference type="ARBA" id="ARBA00072040"/>
    </source>
</evidence>
<evidence type="ECO:0000256" key="14">
    <source>
        <dbReference type="ARBA" id="ARBA00022777"/>
    </source>
</evidence>
<comment type="subcellular location">
    <subcellularLocation>
        <location evidence="1">Cell membrane</location>
        <topology evidence="1">Single-pass membrane protein</topology>
    </subcellularLocation>
    <subcellularLocation>
        <location evidence="2">Endoplasmic reticulum membrane</location>
        <topology evidence="2">Single-pass membrane protein</topology>
    </subcellularLocation>
</comment>
<keyword evidence="19" id="KW-0325">Glycoprotein</keyword>
<evidence type="ECO:0000256" key="26">
    <source>
        <dbReference type="SAM" id="Phobius"/>
    </source>
</evidence>
<dbReference type="Proteomes" id="UP000604825">
    <property type="component" value="Unassembled WGS sequence"/>
</dbReference>
<evidence type="ECO:0000256" key="25">
    <source>
        <dbReference type="PROSITE-ProRule" id="PRU10141"/>
    </source>
</evidence>
<keyword evidence="14" id="KW-0418">Kinase</keyword>
<dbReference type="GO" id="GO:0009791">
    <property type="term" value="P:post-embryonic development"/>
    <property type="evidence" value="ECO:0007669"/>
    <property type="project" value="UniProtKB-ARBA"/>
</dbReference>
<name>A0A811Q6D7_9POAL</name>
<evidence type="ECO:0000256" key="1">
    <source>
        <dbReference type="ARBA" id="ARBA00004162"/>
    </source>
</evidence>
<keyword evidence="11 27" id="KW-0732">Signal</keyword>
<dbReference type="Pfam" id="PF08263">
    <property type="entry name" value="LRRNT_2"/>
    <property type="match status" value="1"/>
</dbReference>
<protein>
    <recommendedName>
        <fullName evidence="24">Receptor kinase-like protein Xa21</fullName>
        <ecNumber evidence="4">2.7.11.1</ecNumber>
    </recommendedName>
</protein>
<comment type="catalytic activity">
    <reaction evidence="21">
        <text>L-seryl-[protein] + ATP = O-phospho-L-seryl-[protein] + ADP + H(+)</text>
        <dbReference type="Rhea" id="RHEA:17989"/>
        <dbReference type="Rhea" id="RHEA-COMP:9863"/>
        <dbReference type="Rhea" id="RHEA-COMP:11604"/>
        <dbReference type="ChEBI" id="CHEBI:15378"/>
        <dbReference type="ChEBI" id="CHEBI:29999"/>
        <dbReference type="ChEBI" id="CHEBI:30616"/>
        <dbReference type="ChEBI" id="CHEBI:83421"/>
        <dbReference type="ChEBI" id="CHEBI:456216"/>
        <dbReference type="EC" id="2.7.11.1"/>
    </reaction>
</comment>
<feature type="transmembrane region" description="Helical" evidence="26">
    <location>
        <begin position="676"/>
        <end position="698"/>
    </location>
</feature>
<evidence type="ECO:0000256" key="27">
    <source>
        <dbReference type="SAM" id="SignalP"/>
    </source>
</evidence>
<dbReference type="InterPro" id="IPR011009">
    <property type="entry name" value="Kinase-like_dom_sf"/>
</dbReference>
<comment type="catalytic activity">
    <reaction evidence="20">
        <text>L-threonyl-[protein] + ATP = O-phospho-L-threonyl-[protein] + ADP + H(+)</text>
        <dbReference type="Rhea" id="RHEA:46608"/>
        <dbReference type="Rhea" id="RHEA-COMP:11060"/>
        <dbReference type="Rhea" id="RHEA-COMP:11605"/>
        <dbReference type="ChEBI" id="CHEBI:15378"/>
        <dbReference type="ChEBI" id="CHEBI:30013"/>
        <dbReference type="ChEBI" id="CHEBI:30616"/>
        <dbReference type="ChEBI" id="CHEBI:61977"/>
        <dbReference type="ChEBI" id="CHEBI:456216"/>
        <dbReference type="EC" id="2.7.11.1"/>
    </reaction>
</comment>
<dbReference type="AlphaFoldDB" id="A0A811Q6D7"/>
<keyword evidence="16 26" id="KW-1133">Transmembrane helix</keyword>
<dbReference type="Gene3D" id="1.10.510.10">
    <property type="entry name" value="Transferase(Phosphotransferase) domain 1"/>
    <property type="match status" value="1"/>
</dbReference>
<organism evidence="29 30">
    <name type="scientific">Miscanthus lutarioriparius</name>
    <dbReference type="NCBI Taxonomy" id="422564"/>
    <lineage>
        <taxon>Eukaryota</taxon>
        <taxon>Viridiplantae</taxon>
        <taxon>Streptophyta</taxon>
        <taxon>Embryophyta</taxon>
        <taxon>Tracheophyta</taxon>
        <taxon>Spermatophyta</taxon>
        <taxon>Magnoliopsida</taxon>
        <taxon>Liliopsida</taxon>
        <taxon>Poales</taxon>
        <taxon>Poaceae</taxon>
        <taxon>PACMAD clade</taxon>
        <taxon>Panicoideae</taxon>
        <taxon>Andropogonodae</taxon>
        <taxon>Andropogoneae</taxon>
        <taxon>Saccharinae</taxon>
        <taxon>Miscanthus</taxon>
    </lineage>
</organism>
<dbReference type="PROSITE" id="PS00108">
    <property type="entry name" value="PROTEIN_KINASE_ST"/>
    <property type="match status" value="1"/>
</dbReference>
<dbReference type="Gene3D" id="3.30.200.20">
    <property type="entry name" value="Phosphorylase Kinase, domain 1"/>
    <property type="match status" value="1"/>
</dbReference>
<evidence type="ECO:0000256" key="3">
    <source>
        <dbReference type="ARBA" id="ARBA00008684"/>
    </source>
</evidence>
<dbReference type="Pfam" id="PF23598">
    <property type="entry name" value="LRR_14"/>
    <property type="match status" value="1"/>
</dbReference>
<sequence length="1060" mass="114138">MSFPIRLLLLVLLHGILPSSTLFNQASAAPFSSETDREALLELKAILGQQSSRLSSWNTSASLCLWPGVTCSHRHRGRVSALDLSSAALAGTIPASVGNLTFLTSLDLSQNMLQGEIPATVGRLHRLQYLDISNNSLQGEISAGLRNCSNLVSIRLGKNQLTGGIPDWLGGLSKLQGVLLGPNNLTGAIPQSLSNLSSSLREINLGTNHLEGTIPEGFGRIHGLESFIVAGNHISGTIPQDLLNVSSLIMLAVSDNTMHGTLPSDMGAGLPMLRYLFLSMNHFAGGVPSSLGNATMLYVLDLSGNSLTGTIPPGIGKLCPDTLVFDGNMLEASSPQDWEFITFFTNCTHLRLLTLQYNMLGGELPSSVSNLSSQLQLLYLSENEISGKIPLDIGNLAGLQALKLDYNQFSGVLPDSIGRLSALKLLQFSNNNLSGNLPSSIGNLTQLQILLAYKNTFEGPLPASLGNLQQLNGVGLSNNKFTGPLPREIFNLSSLTDDLYLSYNYFVGPLPPEVGSLTNLVHLYISENNLSGPLPDSLGNCLSMMKLRLNGNSFSGAIPTSFSSMRGLMLLNLTDNMLSGKIPQELSRISGLEELYLAHNNLSGPIPQTFGNMTSLNHLDVSFNQLSGQIPVQGVFTNVTGFSFADNDELCGGVQELHLPACPNKPLWHSQRKHHIILKVVIPVAGALLLFVTLAILVRTLQKKSKAQSEAAPVTVEGALQLMDGVYPRVSYADLVRGTDGFSLSNRIGTGRYGSVYKGSLVINDAITIVAVKVFDLQQSGSLRSFMSECEALRKVRHRNLVSVITCCSGYDSKQNNFKAIVLEYMTNGNLDKWLHPDQGGQSLDPVSLTLMQRLNIAIDTCDAMDYLHNSCQPPIVHCDLKPSNILLNEDFDALVGDFGIAKILRDSTGDPPTMNSRSSTGTGIRGTIGYVAPEYGEGHQVSPCGDVYSFGILLLELFTGKAPTNDMFADGLSLQGYVQAAFPDHLMDIVDPAIVAVEQNHAFDVHNRTTNGPQGQINSILVSVTGLSLLCTKQAPAERISMRNAATELRKIRAHIIRQ</sequence>
<feature type="signal peptide" evidence="27">
    <location>
        <begin position="1"/>
        <end position="28"/>
    </location>
</feature>
<keyword evidence="6" id="KW-0723">Serine/threonine-protein kinase</keyword>
<dbReference type="InterPro" id="IPR001245">
    <property type="entry name" value="Ser-Thr/Tyr_kinase_cat_dom"/>
</dbReference>
<evidence type="ECO:0000256" key="2">
    <source>
        <dbReference type="ARBA" id="ARBA00004389"/>
    </source>
</evidence>
<dbReference type="SMART" id="SM00220">
    <property type="entry name" value="S_TKc"/>
    <property type="match status" value="1"/>
</dbReference>
<comment type="similarity">
    <text evidence="3">Belongs to the protein kinase superfamily. Ser/Thr protein kinase family.</text>
</comment>
<dbReference type="InterPro" id="IPR055414">
    <property type="entry name" value="LRR_R13L4/SHOC2-like"/>
</dbReference>
<dbReference type="Pfam" id="PF13855">
    <property type="entry name" value="LRR_8"/>
    <property type="match status" value="1"/>
</dbReference>
<evidence type="ECO:0000256" key="8">
    <source>
        <dbReference type="ARBA" id="ARBA00022614"/>
    </source>
</evidence>
<dbReference type="InterPro" id="IPR032675">
    <property type="entry name" value="LRR_dom_sf"/>
</dbReference>
<dbReference type="PANTHER" id="PTHR27008:SF521">
    <property type="entry name" value="OS11G0490200 PROTEIN"/>
    <property type="match status" value="1"/>
</dbReference>
<keyword evidence="12" id="KW-0677">Repeat</keyword>
<comment type="function">
    <text evidence="22">Receptor kinase that detects X.oryzae pv. oryzae protein Ax21 to promote innate immunity. Following X.oryzae pv. oryzae protein Ax21 detection, undergoes cleavage, releasing the processed protein kinase Xa21 chain.</text>
</comment>
<comment type="function">
    <text evidence="23">The processed protein kinase Xa21 chain released by protein cleavage after X.oryzae pv. oryzae protein Ax21 detection translocates into the nucleus where it can bind and regulate WRKY62, a transcription factor. Confers resistance to the bacterial pathogen X.oryzae pv. oryzae (Xoo).</text>
</comment>
<evidence type="ECO:0000256" key="7">
    <source>
        <dbReference type="ARBA" id="ARBA00022553"/>
    </source>
</evidence>
<dbReference type="GO" id="GO:0004674">
    <property type="term" value="F:protein serine/threonine kinase activity"/>
    <property type="evidence" value="ECO:0007669"/>
    <property type="project" value="UniProtKB-KW"/>
</dbReference>
<evidence type="ECO:0000256" key="5">
    <source>
        <dbReference type="ARBA" id="ARBA00022475"/>
    </source>
</evidence>
<keyword evidence="7" id="KW-0597">Phosphoprotein</keyword>
<evidence type="ECO:0000256" key="12">
    <source>
        <dbReference type="ARBA" id="ARBA00022737"/>
    </source>
</evidence>
<keyword evidence="18" id="KW-0675">Receptor</keyword>
<evidence type="ECO:0000256" key="4">
    <source>
        <dbReference type="ARBA" id="ARBA00012513"/>
    </source>
</evidence>